<name>A0AAW0FLX9_9APHY</name>
<dbReference type="EMBL" id="JASBNA010000039">
    <property type="protein sequence ID" value="KAK7681791.1"/>
    <property type="molecule type" value="Genomic_DNA"/>
</dbReference>
<dbReference type="InterPro" id="IPR001810">
    <property type="entry name" value="F-box_dom"/>
</dbReference>
<evidence type="ECO:0000313" key="3">
    <source>
        <dbReference type="Proteomes" id="UP001385951"/>
    </source>
</evidence>
<accession>A0AAW0FLX9</accession>
<gene>
    <name evidence="2" type="ORF">QCA50_015138</name>
</gene>
<dbReference type="Pfam" id="PF00646">
    <property type="entry name" value="F-box"/>
    <property type="match status" value="1"/>
</dbReference>
<keyword evidence="3" id="KW-1185">Reference proteome</keyword>
<proteinExistence type="predicted"/>
<dbReference type="PROSITE" id="PS50181">
    <property type="entry name" value="FBOX"/>
    <property type="match status" value="1"/>
</dbReference>
<dbReference type="CDD" id="cd09917">
    <property type="entry name" value="F-box_SF"/>
    <property type="match status" value="1"/>
</dbReference>
<organism evidence="2 3">
    <name type="scientific">Cerrena zonata</name>
    <dbReference type="NCBI Taxonomy" id="2478898"/>
    <lineage>
        <taxon>Eukaryota</taxon>
        <taxon>Fungi</taxon>
        <taxon>Dikarya</taxon>
        <taxon>Basidiomycota</taxon>
        <taxon>Agaricomycotina</taxon>
        <taxon>Agaricomycetes</taxon>
        <taxon>Polyporales</taxon>
        <taxon>Cerrenaceae</taxon>
        <taxon>Cerrena</taxon>
    </lineage>
</organism>
<dbReference type="Proteomes" id="UP001385951">
    <property type="component" value="Unassembled WGS sequence"/>
</dbReference>
<dbReference type="SMART" id="SM00256">
    <property type="entry name" value="FBOX"/>
    <property type="match status" value="1"/>
</dbReference>
<evidence type="ECO:0000259" key="1">
    <source>
        <dbReference type="PROSITE" id="PS50181"/>
    </source>
</evidence>
<comment type="caution">
    <text evidence="2">The sequence shown here is derived from an EMBL/GenBank/DDBJ whole genome shotgun (WGS) entry which is preliminary data.</text>
</comment>
<evidence type="ECO:0000313" key="2">
    <source>
        <dbReference type="EMBL" id="KAK7681791.1"/>
    </source>
</evidence>
<dbReference type="Gene3D" id="1.20.1280.50">
    <property type="match status" value="1"/>
</dbReference>
<reference evidence="2 3" key="1">
    <citation type="submission" date="2022-09" db="EMBL/GenBank/DDBJ databases">
        <authorList>
            <person name="Palmer J.M."/>
        </authorList>
    </citation>
    <scope>NUCLEOTIDE SEQUENCE [LARGE SCALE GENOMIC DNA]</scope>
    <source>
        <strain evidence="2 3">DSM 7382</strain>
    </source>
</reference>
<dbReference type="SUPFAM" id="SSF81383">
    <property type="entry name" value="F-box domain"/>
    <property type="match status" value="1"/>
</dbReference>
<feature type="domain" description="F-box" evidence="1">
    <location>
        <begin position="75"/>
        <end position="124"/>
    </location>
</feature>
<sequence>MPPKRAKRAAAVKATQAIEADIAGNSEDELEDNPINNKLILKKPIISSLSRIRYAEDTPAKTKRVNKGKRSAGKLKQLKDMPLDIFFEIVSWLHPLDLLQLSRVSKYLREMFMSKSSKVLWVRARNKLKMPDCPESINEAQYASLVFENTCQACGVGRASKVDFGYLVRLCGACHKENILNGKRLFRLFPKDLDRTIFLLMPPACGEESRSNPPSLTENTSCDRYYKPHFEAIAERLLALKPDPVAYDSFIHEMIEKAVKMNNFNYTMYGWMEKQSREKAQAEIDCKAEREANIKAKLIEMGYNEEDFPQGYVYDWHNCLFQPRPLTPRIWNQIKGKMVACLEREKQKRRDELIRQRKNNLSTKLKPHYNTFVAQLKENEDELHLWFPILQHALKIPAVDTILSQDDYAIELTPERVQEVLDIVKADVILTRDRTEAKLLSQLRDVYACDADGSEVEHPETLDRKYLYFATSFFQCPCGCCSSGSSIHTFTEILGHVWHHSKSEIKVNVSASRTARKVIRILDFPEEHLAKDVPHRYICDCLHPKLEMPLKFEELVSHITDDRVWHTEMTDNLNAQRDPSLVLHDDHDLDSPTFIHVHTPDTDIPQFDFNDCQWKPEGIRRARDGYGCAECVQLSSAATKHVRRPLYTFRYDRSHPNGPHKAFIHHVKTKHQRDPCEEDVVYVSYRL</sequence>
<dbReference type="InterPro" id="IPR036047">
    <property type="entry name" value="F-box-like_dom_sf"/>
</dbReference>
<dbReference type="AlphaFoldDB" id="A0AAW0FLX9"/>
<protein>
    <recommendedName>
        <fullName evidence="1">F-box domain-containing protein</fullName>
    </recommendedName>
</protein>